<dbReference type="EMBL" id="CP136336">
    <property type="protein sequence ID" value="WOB10764.1"/>
    <property type="molecule type" value="Genomic_DNA"/>
</dbReference>
<keyword evidence="2" id="KW-1185">Reference proteome</keyword>
<accession>A0ABZ0D0J8</accession>
<dbReference type="RefSeq" id="WP_316703656.1">
    <property type="nucleotide sequence ID" value="NZ_CP136336.1"/>
</dbReference>
<sequence length="68" mass="7625">MSSDRTNETTDSKTWSTLAAKAALRGWQLWRSDAADGPQRFFLARWGNVRVLADLGEVERVLEQMGVA</sequence>
<organism evidence="1 2">
    <name type="scientific">Piscinibacter gummiphilus</name>
    <dbReference type="NCBI Taxonomy" id="946333"/>
    <lineage>
        <taxon>Bacteria</taxon>
        <taxon>Pseudomonadati</taxon>
        <taxon>Pseudomonadota</taxon>
        <taxon>Betaproteobacteria</taxon>
        <taxon>Burkholderiales</taxon>
        <taxon>Sphaerotilaceae</taxon>
        <taxon>Piscinibacter</taxon>
    </lineage>
</organism>
<name>A0ABZ0D0J8_9BURK</name>
<reference evidence="1 2" key="1">
    <citation type="submission" date="2023-10" db="EMBL/GenBank/DDBJ databases">
        <title>Bacteria for the degradation of biodegradable plastic PBAT(Polybutylene adipate terephthalate).</title>
        <authorList>
            <person name="Weon H.-Y."/>
            <person name="Yeon J."/>
        </authorList>
    </citation>
    <scope>NUCLEOTIDE SEQUENCE [LARGE SCALE GENOMIC DNA]</scope>
    <source>
        <strain evidence="1 2">SBD 7-3</strain>
    </source>
</reference>
<evidence type="ECO:0000313" key="2">
    <source>
        <dbReference type="Proteomes" id="UP001303946"/>
    </source>
</evidence>
<gene>
    <name evidence="1" type="ORF">RXV79_12070</name>
</gene>
<proteinExistence type="predicted"/>
<protein>
    <submittedName>
        <fullName evidence="1">Uncharacterized protein</fullName>
    </submittedName>
</protein>
<evidence type="ECO:0000313" key="1">
    <source>
        <dbReference type="EMBL" id="WOB10764.1"/>
    </source>
</evidence>
<dbReference type="Proteomes" id="UP001303946">
    <property type="component" value="Chromosome"/>
</dbReference>